<evidence type="ECO:0000313" key="2">
    <source>
        <dbReference type="EMBL" id="KAF2705480.1"/>
    </source>
</evidence>
<dbReference type="EMBL" id="MU005778">
    <property type="protein sequence ID" value="KAF2705480.1"/>
    <property type="molecule type" value="Genomic_DNA"/>
</dbReference>
<sequence>MSNDIWFFYVLERKCSEITYALGHSLIRSSKDMLIRHLNKLPAEASIQQYGSIIKSVMVTTEVGAVGAYNAGGLKMYAIEKDRFEMDVHRIHLAPILSRRHLTTDFKGIASGDETVPTCEIRWLEYSMNCPRGNRAELDEHCLLLLLLLYERKSGSDDRESETVEEMDMDNPVKGTTWITPGKEGGGYPKEENHGKDRGIFRRKK</sequence>
<name>A0A6G1JYC2_9PLEO</name>
<dbReference type="AlphaFoldDB" id="A0A6G1JYC2"/>
<feature type="compositionally biased region" description="Basic and acidic residues" evidence="1">
    <location>
        <begin position="189"/>
        <end position="205"/>
    </location>
</feature>
<reference evidence="2" key="1">
    <citation type="journal article" date="2020" name="Stud. Mycol.">
        <title>101 Dothideomycetes genomes: a test case for predicting lifestyles and emergence of pathogens.</title>
        <authorList>
            <person name="Haridas S."/>
            <person name="Albert R."/>
            <person name="Binder M."/>
            <person name="Bloem J."/>
            <person name="Labutti K."/>
            <person name="Salamov A."/>
            <person name="Andreopoulos B."/>
            <person name="Baker S."/>
            <person name="Barry K."/>
            <person name="Bills G."/>
            <person name="Bluhm B."/>
            <person name="Cannon C."/>
            <person name="Castanera R."/>
            <person name="Culley D."/>
            <person name="Daum C."/>
            <person name="Ezra D."/>
            <person name="Gonzalez J."/>
            <person name="Henrissat B."/>
            <person name="Kuo A."/>
            <person name="Liang C."/>
            <person name="Lipzen A."/>
            <person name="Lutzoni F."/>
            <person name="Magnuson J."/>
            <person name="Mondo S."/>
            <person name="Nolan M."/>
            <person name="Ohm R."/>
            <person name="Pangilinan J."/>
            <person name="Park H.-J."/>
            <person name="Ramirez L."/>
            <person name="Alfaro M."/>
            <person name="Sun H."/>
            <person name="Tritt A."/>
            <person name="Yoshinaga Y."/>
            <person name="Zwiers L.-H."/>
            <person name="Turgeon B."/>
            <person name="Goodwin S."/>
            <person name="Spatafora J."/>
            <person name="Crous P."/>
            <person name="Grigoriev I."/>
        </authorList>
    </citation>
    <scope>NUCLEOTIDE SEQUENCE</scope>
    <source>
        <strain evidence="2">CBS 279.74</strain>
    </source>
</reference>
<dbReference type="Proteomes" id="UP000799428">
    <property type="component" value="Unassembled WGS sequence"/>
</dbReference>
<gene>
    <name evidence="2" type="ORF">K504DRAFT_505882</name>
</gene>
<feature type="region of interest" description="Disordered" evidence="1">
    <location>
        <begin position="158"/>
        <end position="205"/>
    </location>
</feature>
<evidence type="ECO:0000256" key="1">
    <source>
        <dbReference type="SAM" id="MobiDB-lite"/>
    </source>
</evidence>
<organism evidence="2 3">
    <name type="scientific">Pleomassaria siparia CBS 279.74</name>
    <dbReference type="NCBI Taxonomy" id="1314801"/>
    <lineage>
        <taxon>Eukaryota</taxon>
        <taxon>Fungi</taxon>
        <taxon>Dikarya</taxon>
        <taxon>Ascomycota</taxon>
        <taxon>Pezizomycotina</taxon>
        <taxon>Dothideomycetes</taxon>
        <taxon>Pleosporomycetidae</taxon>
        <taxon>Pleosporales</taxon>
        <taxon>Pleomassariaceae</taxon>
        <taxon>Pleomassaria</taxon>
    </lineage>
</organism>
<accession>A0A6G1JYC2</accession>
<evidence type="ECO:0000313" key="3">
    <source>
        <dbReference type="Proteomes" id="UP000799428"/>
    </source>
</evidence>
<proteinExistence type="predicted"/>
<keyword evidence="3" id="KW-1185">Reference proteome</keyword>
<protein>
    <submittedName>
        <fullName evidence="2">Uncharacterized protein</fullName>
    </submittedName>
</protein>